<dbReference type="EMBL" id="MIGC01000653">
    <property type="protein sequence ID" value="PHJ24537.1"/>
    <property type="molecule type" value="Genomic_DNA"/>
</dbReference>
<protein>
    <submittedName>
        <fullName evidence="1">Uncharacterized protein</fullName>
    </submittedName>
</protein>
<gene>
    <name evidence="1" type="ORF">CSUI_001608</name>
</gene>
<keyword evidence="2" id="KW-1185">Reference proteome</keyword>
<sequence>MRLGDERPTPGGSRCPFLLSPSLPSNALLLPLTAVSCSCASCCLGQCSTSPERGAWRCSFRRVPTCSLLPPLDSLRSFRILSSYRPPVHSCAVGCTCFGRRGVTCPCPGVVLG</sequence>
<accession>A0A2C6L7Y0</accession>
<comment type="caution">
    <text evidence="1">The sequence shown here is derived from an EMBL/GenBank/DDBJ whole genome shotgun (WGS) entry which is preliminary data.</text>
</comment>
<dbReference type="AlphaFoldDB" id="A0A2C6L7Y0"/>
<evidence type="ECO:0000313" key="1">
    <source>
        <dbReference type="EMBL" id="PHJ24537.1"/>
    </source>
</evidence>
<proteinExistence type="predicted"/>
<dbReference type="GeneID" id="94425024"/>
<reference evidence="1 2" key="1">
    <citation type="journal article" date="2017" name="Int. J. Parasitol.">
        <title>The genome of the protozoan parasite Cystoisospora suis and a reverse vaccinology approach to identify vaccine candidates.</title>
        <authorList>
            <person name="Palmieri N."/>
            <person name="Shrestha A."/>
            <person name="Ruttkowski B."/>
            <person name="Beck T."/>
            <person name="Vogl C."/>
            <person name="Tomley F."/>
            <person name="Blake D.P."/>
            <person name="Joachim A."/>
        </authorList>
    </citation>
    <scope>NUCLEOTIDE SEQUENCE [LARGE SCALE GENOMIC DNA]</scope>
    <source>
        <strain evidence="1 2">Wien I</strain>
    </source>
</reference>
<dbReference type="Proteomes" id="UP000221165">
    <property type="component" value="Unassembled WGS sequence"/>
</dbReference>
<organism evidence="1 2">
    <name type="scientific">Cystoisospora suis</name>
    <dbReference type="NCBI Taxonomy" id="483139"/>
    <lineage>
        <taxon>Eukaryota</taxon>
        <taxon>Sar</taxon>
        <taxon>Alveolata</taxon>
        <taxon>Apicomplexa</taxon>
        <taxon>Conoidasida</taxon>
        <taxon>Coccidia</taxon>
        <taxon>Eucoccidiorida</taxon>
        <taxon>Eimeriorina</taxon>
        <taxon>Sarcocystidae</taxon>
        <taxon>Cystoisospora</taxon>
    </lineage>
</organism>
<evidence type="ECO:0000313" key="2">
    <source>
        <dbReference type="Proteomes" id="UP000221165"/>
    </source>
</evidence>
<name>A0A2C6L7Y0_9APIC</name>
<dbReference type="RefSeq" id="XP_067926210.1">
    <property type="nucleotide sequence ID" value="XM_068061813.1"/>
</dbReference>
<dbReference type="VEuPathDB" id="ToxoDB:CSUI_001608"/>